<dbReference type="InterPro" id="IPR005311">
    <property type="entry name" value="PBP_dimer"/>
</dbReference>
<dbReference type="AlphaFoldDB" id="A0A9D1VD31"/>
<evidence type="ECO:0000256" key="6">
    <source>
        <dbReference type="ARBA" id="ARBA00022960"/>
    </source>
</evidence>
<keyword evidence="9" id="KW-0472">Membrane</keyword>
<evidence type="ECO:0000256" key="7">
    <source>
        <dbReference type="ARBA" id="ARBA00022984"/>
    </source>
</evidence>
<evidence type="ECO:0000256" key="5">
    <source>
        <dbReference type="ARBA" id="ARBA00022692"/>
    </source>
</evidence>
<reference evidence="15" key="1">
    <citation type="journal article" date="2021" name="PeerJ">
        <title>Extensive microbial diversity within the chicken gut microbiome revealed by metagenomics and culture.</title>
        <authorList>
            <person name="Gilroy R."/>
            <person name="Ravi A."/>
            <person name="Getino M."/>
            <person name="Pursley I."/>
            <person name="Horton D.L."/>
            <person name="Alikhan N.F."/>
            <person name="Baker D."/>
            <person name="Gharbi K."/>
            <person name="Hall N."/>
            <person name="Watson M."/>
            <person name="Adriaenssens E.M."/>
            <person name="Foster-Nyarko E."/>
            <person name="Jarju S."/>
            <person name="Secka A."/>
            <person name="Antonio M."/>
            <person name="Oren A."/>
            <person name="Chaudhuri R.R."/>
            <person name="La Ragione R."/>
            <person name="Hildebrand F."/>
            <person name="Pallen M.J."/>
        </authorList>
    </citation>
    <scope>NUCLEOTIDE SEQUENCE</scope>
    <source>
        <strain evidence="15">14975</strain>
    </source>
</reference>
<dbReference type="Proteomes" id="UP000823964">
    <property type="component" value="Unassembled WGS sequence"/>
</dbReference>
<dbReference type="GO" id="GO:0009252">
    <property type="term" value="P:peptidoglycan biosynthetic process"/>
    <property type="evidence" value="ECO:0007669"/>
    <property type="project" value="UniProtKB-KW"/>
</dbReference>
<sequence>MLRTHIIFCLTALSLALTAQPLTAQSRDRAASDDSGHAMPELPELPDSASPADAEEEVPEVEEDEIVETVRLGGEDANQGVGGVDQADSYEESVGDDEDDSPTRVDVTPTTSETEEYVPLQDDMKADDPSVQDPSRVTYARTRRNARTMSLAVPGPRGIISDRNGLVMACSEVAYQPSVNFGQLEDESDAHILSIAREVIAAYEKLGLAVYEKTDEQLLDHYRNRRWLPLPVAPTVRAGEIRKIRKELEALPYGYLMPLYIRNYPNRESACHILGYTGAQAKLPTGPINHNDPIFQRQEGRSGLEQRFNKQLTGRPGIWRLMFDESGRKILDELQTRPKPGGTVVTTLNMEWQKAAEKALRENTLGRGAFVMVDVHTGEILVLASTPNFDPNAFIPSISQEDYDALRNDASNPLVSRAFAGVYPPASTFKTVTVAAALRHHIITEDTYINCPYSVRIGGHEFRNHSHFSGSINCVTALVTSNNPFMYLTAAVLTPHIGAHRLCEMARRLGYGKTTGIPLPDKAGIVPDEAWMHRNYGRGFMSGDEANMAIGQGPLLATPLQVAHAISGIANGQYLPKLQLIRQVLDADGNVVYQFTPTEQSNLRDMARAFATVRRGMTEVVAGGTGRRAKLSYVQNAGKTGTAQWGRPSDDCRLAWFAGFLPADNPRYAYAALYEGKPHQRIGGGASAGTIVKVFFESIAGSMKEELAKEREDIAVDGQKPLTPEEEAELQAQAEEEARSAEEAQYEQQARERRQSTEGWSEGRERH</sequence>
<organism evidence="15 16">
    <name type="scientific">Candidatus Akkermansia intestinigallinarum</name>
    <dbReference type="NCBI Taxonomy" id="2838431"/>
    <lineage>
        <taxon>Bacteria</taxon>
        <taxon>Pseudomonadati</taxon>
        <taxon>Verrucomicrobiota</taxon>
        <taxon>Verrucomicrobiia</taxon>
        <taxon>Verrucomicrobiales</taxon>
        <taxon>Akkermansiaceae</taxon>
        <taxon>Akkermansia</taxon>
    </lineage>
</organism>
<feature type="chain" id="PRO_5039234957" description="Penicillin-binding protein 2" evidence="12">
    <location>
        <begin position="25"/>
        <end position="767"/>
    </location>
</feature>
<evidence type="ECO:0000256" key="9">
    <source>
        <dbReference type="ARBA" id="ARBA00023136"/>
    </source>
</evidence>
<feature type="compositionally biased region" description="Acidic residues" evidence="11">
    <location>
        <begin position="53"/>
        <end position="67"/>
    </location>
</feature>
<comment type="subcellular location">
    <subcellularLocation>
        <location evidence="2">Cell membrane</location>
    </subcellularLocation>
    <subcellularLocation>
        <location evidence="1">Membrane</location>
        <topology evidence="1">Single-pass membrane protein</topology>
    </subcellularLocation>
</comment>
<keyword evidence="7" id="KW-0573">Peptidoglycan synthesis</keyword>
<dbReference type="Pfam" id="PF00905">
    <property type="entry name" value="Transpeptidase"/>
    <property type="match status" value="1"/>
</dbReference>
<evidence type="ECO:0000256" key="10">
    <source>
        <dbReference type="ARBA" id="ARBA00023316"/>
    </source>
</evidence>
<feature type="domain" description="Penicillin-binding protein transpeptidase" evidence="13">
    <location>
        <begin position="368"/>
        <end position="693"/>
    </location>
</feature>
<feature type="domain" description="Penicillin-binding protein dimerisation" evidence="14">
    <location>
        <begin position="153"/>
        <end position="330"/>
    </location>
</feature>
<keyword evidence="5" id="KW-0812">Transmembrane</keyword>
<dbReference type="InterPro" id="IPR001460">
    <property type="entry name" value="PCN-bd_Tpept"/>
</dbReference>
<evidence type="ECO:0000256" key="2">
    <source>
        <dbReference type="ARBA" id="ARBA00004236"/>
    </source>
</evidence>
<feature type="region of interest" description="Disordered" evidence="11">
    <location>
        <begin position="711"/>
        <end position="767"/>
    </location>
</feature>
<reference evidence="15" key="2">
    <citation type="submission" date="2021-04" db="EMBL/GenBank/DDBJ databases">
        <authorList>
            <person name="Gilroy R."/>
        </authorList>
    </citation>
    <scope>NUCLEOTIDE SEQUENCE</scope>
    <source>
        <strain evidence="15">14975</strain>
    </source>
</reference>
<dbReference type="GO" id="GO:0005886">
    <property type="term" value="C:plasma membrane"/>
    <property type="evidence" value="ECO:0007669"/>
    <property type="project" value="UniProtKB-SubCell"/>
</dbReference>
<dbReference type="SUPFAM" id="SSF56519">
    <property type="entry name" value="Penicillin binding protein dimerisation domain"/>
    <property type="match status" value="1"/>
</dbReference>
<keyword evidence="10" id="KW-0961">Cell wall biogenesis/degradation</keyword>
<dbReference type="GO" id="GO:0008360">
    <property type="term" value="P:regulation of cell shape"/>
    <property type="evidence" value="ECO:0007669"/>
    <property type="project" value="UniProtKB-KW"/>
</dbReference>
<dbReference type="GO" id="GO:0071972">
    <property type="term" value="F:peptidoglycan L,D-transpeptidase activity"/>
    <property type="evidence" value="ECO:0007669"/>
    <property type="project" value="TreeGrafter"/>
</dbReference>
<dbReference type="PANTHER" id="PTHR30627:SF2">
    <property type="entry name" value="PEPTIDOGLYCAN D,D-TRANSPEPTIDASE MRDA"/>
    <property type="match status" value="1"/>
</dbReference>
<proteinExistence type="predicted"/>
<keyword evidence="8" id="KW-1133">Transmembrane helix</keyword>
<evidence type="ECO:0000313" key="15">
    <source>
        <dbReference type="EMBL" id="HIX20549.1"/>
    </source>
</evidence>
<gene>
    <name evidence="15" type="ORF">H9862_08130</name>
</gene>
<feature type="signal peptide" evidence="12">
    <location>
        <begin position="1"/>
        <end position="24"/>
    </location>
</feature>
<evidence type="ECO:0000256" key="4">
    <source>
        <dbReference type="ARBA" id="ARBA00022645"/>
    </source>
</evidence>
<dbReference type="Gene3D" id="3.90.1310.10">
    <property type="entry name" value="Penicillin-binding protein 2a (Domain 2)"/>
    <property type="match status" value="1"/>
</dbReference>
<keyword evidence="6" id="KW-0133">Cell shape</keyword>
<evidence type="ECO:0000259" key="13">
    <source>
        <dbReference type="Pfam" id="PF00905"/>
    </source>
</evidence>
<dbReference type="SUPFAM" id="SSF56601">
    <property type="entry name" value="beta-lactamase/transpeptidase-like"/>
    <property type="match status" value="1"/>
</dbReference>
<dbReference type="GO" id="GO:0008658">
    <property type="term" value="F:penicillin binding"/>
    <property type="evidence" value="ECO:0007669"/>
    <property type="project" value="InterPro"/>
</dbReference>
<evidence type="ECO:0000256" key="1">
    <source>
        <dbReference type="ARBA" id="ARBA00004167"/>
    </source>
</evidence>
<dbReference type="InterPro" id="IPR012338">
    <property type="entry name" value="Beta-lactam/transpept-like"/>
</dbReference>
<evidence type="ECO:0000256" key="11">
    <source>
        <dbReference type="SAM" id="MobiDB-lite"/>
    </source>
</evidence>
<evidence type="ECO:0000256" key="12">
    <source>
        <dbReference type="SAM" id="SignalP"/>
    </source>
</evidence>
<dbReference type="PANTHER" id="PTHR30627">
    <property type="entry name" value="PEPTIDOGLYCAN D,D-TRANSPEPTIDASE"/>
    <property type="match status" value="1"/>
</dbReference>
<feature type="compositionally biased region" description="Basic and acidic residues" evidence="11">
    <location>
        <begin position="26"/>
        <end position="36"/>
    </location>
</feature>
<keyword evidence="4" id="KW-0121">Carboxypeptidase</keyword>
<dbReference type="Gene3D" id="3.40.710.10">
    <property type="entry name" value="DD-peptidase/beta-lactamase superfamily"/>
    <property type="match status" value="1"/>
</dbReference>
<dbReference type="InterPro" id="IPR036138">
    <property type="entry name" value="PBP_dimer_sf"/>
</dbReference>
<dbReference type="EMBL" id="DXFQ01000153">
    <property type="protein sequence ID" value="HIX20549.1"/>
    <property type="molecule type" value="Genomic_DNA"/>
</dbReference>
<evidence type="ECO:0008006" key="17">
    <source>
        <dbReference type="Google" id="ProtNLM"/>
    </source>
</evidence>
<feature type="compositionally biased region" description="Acidic residues" evidence="11">
    <location>
        <begin position="88"/>
        <end position="100"/>
    </location>
</feature>
<evidence type="ECO:0000256" key="3">
    <source>
        <dbReference type="ARBA" id="ARBA00022475"/>
    </source>
</evidence>
<comment type="caution">
    <text evidence="15">The sequence shown here is derived from an EMBL/GenBank/DDBJ whole genome shotgun (WGS) entry which is preliminary data.</text>
</comment>
<evidence type="ECO:0000313" key="16">
    <source>
        <dbReference type="Proteomes" id="UP000823964"/>
    </source>
</evidence>
<dbReference type="Pfam" id="PF03717">
    <property type="entry name" value="PBP_dimer"/>
    <property type="match status" value="1"/>
</dbReference>
<keyword evidence="12" id="KW-0732">Signal</keyword>
<evidence type="ECO:0000256" key="8">
    <source>
        <dbReference type="ARBA" id="ARBA00022989"/>
    </source>
</evidence>
<feature type="region of interest" description="Disordered" evidence="11">
    <location>
        <begin position="26"/>
        <end position="114"/>
    </location>
</feature>
<dbReference type="GO" id="GO:0071555">
    <property type="term" value="P:cell wall organization"/>
    <property type="evidence" value="ECO:0007669"/>
    <property type="project" value="UniProtKB-KW"/>
</dbReference>
<evidence type="ECO:0000259" key="14">
    <source>
        <dbReference type="Pfam" id="PF03717"/>
    </source>
</evidence>
<feature type="compositionally biased region" description="Basic and acidic residues" evidence="11">
    <location>
        <begin position="749"/>
        <end position="767"/>
    </location>
</feature>
<accession>A0A9D1VD31</accession>
<name>A0A9D1VD31_9BACT</name>
<protein>
    <recommendedName>
        <fullName evidence="17">Penicillin-binding protein 2</fullName>
    </recommendedName>
</protein>
<keyword evidence="4" id="KW-0645">Protease</keyword>
<dbReference type="InterPro" id="IPR050515">
    <property type="entry name" value="Beta-lactam/transpept"/>
</dbReference>
<keyword evidence="3" id="KW-1003">Cell membrane</keyword>
<keyword evidence="4" id="KW-0378">Hydrolase</keyword>